<dbReference type="InterPro" id="IPR025789">
    <property type="entry name" value="DOT1_dom"/>
</dbReference>
<keyword evidence="8 11" id="KW-0539">Nucleus</keyword>
<evidence type="ECO:0000256" key="5">
    <source>
        <dbReference type="ARBA" id="ARBA00022679"/>
    </source>
</evidence>
<dbReference type="SUPFAM" id="SSF53335">
    <property type="entry name" value="S-adenosyl-L-methionine-dependent methyltransferases"/>
    <property type="match status" value="1"/>
</dbReference>
<dbReference type="EMBL" id="JABXXO010000001">
    <property type="protein sequence ID" value="KAF7785099.1"/>
    <property type="molecule type" value="Genomic_DNA"/>
</dbReference>
<evidence type="ECO:0000256" key="7">
    <source>
        <dbReference type="ARBA" id="ARBA00022853"/>
    </source>
</evidence>
<dbReference type="Gene3D" id="3.40.50.150">
    <property type="entry name" value="Vaccinia Virus protein VP39"/>
    <property type="match status" value="1"/>
</dbReference>
<dbReference type="CDD" id="cd02440">
    <property type="entry name" value="AdoMet_MTases"/>
    <property type="match status" value="1"/>
</dbReference>
<comment type="activity regulation">
    <text evidence="11">Ubiquitination of histone H2B to form H2BK123ub1 is required for efficient DOT1 methyltransferase activity on histone H3.</text>
</comment>
<evidence type="ECO:0000313" key="15">
    <source>
        <dbReference type="Proteomes" id="UP000629468"/>
    </source>
</evidence>
<comment type="miscellaneous">
    <text evidence="11">In contrast to other lysine histone methyltransferases, it does not contain a SET domain, suggesting the existence of another mechanism for methylation of lysine residues of histones.</text>
</comment>
<dbReference type="Proteomes" id="UP000629468">
    <property type="component" value="Unassembled WGS sequence"/>
</dbReference>
<evidence type="ECO:0000256" key="6">
    <source>
        <dbReference type="ARBA" id="ARBA00022691"/>
    </source>
</evidence>
<evidence type="ECO:0000256" key="8">
    <source>
        <dbReference type="ARBA" id="ARBA00023242"/>
    </source>
</evidence>
<comment type="subcellular location">
    <subcellularLocation>
        <location evidence="1 11">Nucleus</location>
    </subcellularLocation>
</comment>
<feature type="domain" description="DOT1" evidence="13">
    <location>
        <begin position="272"/>
        <end position="600"/>
    </location>
</feature>
<dbReference type="Pfam" id="PF08123">
    <property type="entry name" value="DOT1"/>
    <property type="match status" value="1"/>
</dbReference>
<keyword evidence="4 11" id="KW-0489">Methyltransferase</keyword>
<comment type="catalytic activity">
    <reaction evidence="10 11">
        <text>L-lysyl(79)-[histone H3] + 3 S-adenosyl-L-methionine = N(6),N(6),N(6)-trimethyl-L-lysyl(79)-[histone H3] + 3 S-adenosyl-L-homocysteine + 3 H(+)</text>
        <dbReference type="Rhea" id="RHEA:60328"/>
        <dbReference type="Rhea" id="RHEA-COMP:15549"/>
        <dbReference type="Rhea" id="RHEA-COMP:15552"/>
        <dbReference type="ChEBI" id="CHEBI:15378"/>
        <dbReference type="ChEBI" id="CHEBI:29969"/>
        <dbReference type="ChEBI" id="CHEBI:57856"/>
        <dbReference type="ChEBI" id="CHEBI:59789"/>
        <dbReference type="ChEBI" id="CHEBI:61961"/>
        <dbReference type="EC" id="2.1.1.360"/>
    </reaction>
</comment>
<keyword evidence="7 11" id="KW-0156">Chromatin regulator</keyword>
<dbReference type="InterPro" id="IPR029063">
    <property type="entry name" value="SAM-dependent_MTases_sf"/>
</dbReference>
<feature type="region of interest" description="Disordered" evidence="12">
    <location>
        <begin position="258"/>
        <end position="288"/>
    </location>
</feature>
<dbReference type="GO" id="GO:0032259">
    <property type="term" value="P:methylation"/>
    <property type="evidence" value="ECO:0007669"/>
    <property type="project" value="UniProtKB-KW"/>
</dbReference>
<proteinExistence type="inferred from homology"/>
<evidence type="ECO:0000313" key="14">
    <source>
        <dbReference type="EMBL" id="KAF7785099.1"/>
    </source>
</evidence>
<comment type="similarity">
    <text evidence="11">Belongs to the class I-like SAM-binding methyltransferase superfamily. DOT1 family.</text>
</comment>
<evidence type="ECO:0000256" key="2">
    <source>
        <dbReference type="ARBA" id="ARBA00012190"/>
    </source>
</evidence>
<dbReference type="AlphaFoldDB" id="A0A8H7FC83"/>
<feature type="region of interest" description="Disordered" evidence="12">
    <location>
        <begin position="1"/>
        <end position="133"/>
    </location>
</feature>
<keyword evidence="5 11" id="KW-0808">Transferase</keyword>
<dbReference type="GO" id="GO:0005634">
    <property type="term" value="C:nucleus"/>
    <property type="evidence" value="ECO:0007669"/>
    <property type="project" value="UniProtKB-SubCell"/>
</dbReference>
<organism evidence="14 15">
    <name type="scientific">Agaricus bisporus var. burnettii</name>
    <dbReference type="NCBI Taxonomy" id="192524"/>
    <lineage>
        <taxon>Eukaryota</taxon>
        <taxon>Fungi</taxon>
        <taxon>Dikarya</taxon>
        <taxon>Basidiomycota</taxon>
        <taxon>Agaricomycotina</taxon>
        <taxon>Agaricomycetes</taxon>
        <taxon>Agaricomycetidae</taxon>
        <taxon>Agaricales</taxon>
        <taxon>Agaricineae</taxon>
        <taxon>Agaricaceae</taxon>
        <taxon>Agaricus</taxon>
    </lineage>
</organism>
<evidence type="ECO:0000256" key="1">
    <source>
        <dbReference type="ARBA" id="ARBA00004123"/>
    </source>
</evidence>
<dbReference type="GO" id="GO:0140956">
    <property type="term" value="F:histone H3K79 trimethyltransferase activity"/>
    <property type="evidence" value="ECO:0007669"/>
    <property type="project" value="UniProtKB-EC"/>
</dbReference>
<dbReference type="EC" id="2.1.1.360" evidence="2 11"/>
<comment type="function">
    <text evidence="11">Histone methyltransferase that specifically trimethylates histone H3 to form H3K79me3. This methylation is required for telomere silencing and for the pachytene checkpoint during the meiotic cell cycle by allowing the recruitment of RAD9 to double strand breaks. Nucleosomes are preferred as substrate compared to free histone.</text>
</comment>
<dbReference type="PANTHER" id="PTHR21451:SF0">
    <property type="entry name" value="HISTONE-LYSINE N-METHYLTRANSFERASE, H3 LYSINE-79 SPECIFIC"/>
    <property type="match status" value="1"/>
</dbReference>
<feature type="compositionally biased region" description="Low complexity" evidence="12">
    <location>
        <begin position="1"/>
        <end position="24"/>
    </location>
</feature>
<feature type="compositionally biased region" description="Basic residues" evidence="12">
    <location>
        <begin position="89"/>
        <end position="101"/>
    </location>
</feature>
<evidence type="ECO:0000256" key="3">
    <source>
        <dbReference type="ARBA" id="ARBA00020987"/>
    </source>
</evidence>
<comment type="caution">
    <text evidence="14">The sequence shown here is derived from an EMBL/GenBank/DDBJ whole genome shotgun (WGS) entry which is preliminary data.</text>
</comment>
<reference evidence="14 15" key="1">
    <citation type="journal article" name="Sci. Rep.">
        <title>Telomere-to-telomere assembled and centromere annotated genomes of the two main subspecies of the button mushroom Agaricus bisporus reveal especially polymorphic chromosome ends.</title>
        <authorList>
            <person name="Sonnenberg A.S.M."/>
            <person name="Sedaghat-Telgerd N."/>
            <person name="Lavrijssen B."/>
            <person name="Ohm R.A."/>
            <person name="Hendrickx P.M."/>
            <person name="Scholtmeijer K."/>
            <person name="Baars J.J.P."/>
            <person name="van Peer A."/>
        </authorList>
    </citation>
    <scope>NUCLEOTIDE SEQUENCE [LARGE SCALE GENOMIC DNA]</scope>
    <source>
        <strain evidence="14 15">H119_p4</strain>
    </source>
</reference>
<sequence>MLSSSTDFSFFSSAIPPSSSSVIVKTRRRIQHPPPPSSPSSSPAHTEPILRPASSPSFSSPLSEPSSPVKKKRKREESAPSCPPESKRPRAPPKKKPRKRNSSLTASSRAPSRAHSRQSHLTPSPEPIYRSDRSRSASLFTGLDSDAPLFQRRWRIDQDGHPGDTFLSSETIVKRLIKSYKPYFRNPANPNDRSFDADPDNYPVAELEYPNTSAKERFILLAPKDKDHYNPIMDLEKSLMTIVEFYLTPTQQALFGPLPHESFTDVDSPPSSPSPSPSPPQSRASTVSATSIEDLPIDAFAIFDTATHVPLLRALRRAINLQDGPLFLRALDAINAKLRSIKYPISTDPFEPPPPNPLMNVVESWTEPGLPKPVLMRVIDENYQRAVGPNVKTLKKYEAFSSTVYGELMPNLTHEIIRLTQLREESLFLDLGSGVANVVVQAALQTGCTAYGIELMPQPARVARDMAEQVKIRARMWGIDIGEIELEEGDMLKSRRVDELMSKADVVLVDNKVFEESLNEALKPKFLDLKEGAIVISLAPFVSSLNARMTERNVDDISAIFEVSERQYHSGSVSWGNSGGCYYVHRVDRVGYARIRERFESARMSMGSRSRSSRRRIQTGQ</sequence>
<feature type="compositionally biased region" description="Low complexity" evidence="12">
    <location>
        <begin position="52"/>
        <end position="68"/>
    </location>
</feature>
<evidence type="ECO:0000256" key="11">
    <source>
        <dbReference type="RuleBase" id="RU271113"/>
    </source>
</evidence>
<evidence type="ECO:0000256" key="12">
    <source>
        <dbReference type="SAM" id="MobiDB-lite"/>
    </source>
</evidence>
<feature type="compositionally biased region" description="Pro residues" evidence="12">
    <location>
        <begin position="270"/>
        <end position="280"/>
    </location>
</feature>
<evidence type="ECO:0000256" key="4">
    <source>
        <dbReference type="ARBA" id="ARBA00022603"/>
    </source>
</evidence>
<dbReference type="FunFam" id="3.40.50.150:FF:000033">
    <property type="entry name" value="Histone-lysine N-methyltransferase, H3 lysine-79 specific"/>
    <property type="match status" value="1"/>
</dbReference>
<dbReference type="InterPro" id="IPR030445">
    <property type="entry name" value="H3-K79_meTrfase"/>
</dbReference>
<evidence type="ECO:0000259" key="13">
    <source>
        <dbReference type="PROSITE" id="PS51569"/>
    </source>
</evidence>
<dbReference type="PANTHER" id="PTHR21451">
    <property type="entry name" value="HISTONE H3 METHYLTRANSFERASE"/>
    <property type="match status" value="1"/>
</dbReference>
<dbReference type="GO" id="GO:0000077">
    <property type="term" value="P:DNA damage checkpoint signaling"/>
    <property type="evidence" value="ECO:0007669"/>
    <property type="project" value="TreeGrafter"/>
</dbReference>
<evidence type="ECO:0000256" key="9">
    <source>
        <dbReference type="ARBA" id="ARBA00029821"/>
    </source>
</evidence>
<keyword evidence="6 11" id="KW-0949">S-adenosyl-L-methionine</keyword>
<name>A0A8H7FC83_AGABI</name>
<gene>
    <name evidence="14" type="ORF">Agabi119p4_1264</name>
</gene>
<dbReference type="GO" id="GO:0006281">
    <property type="term" value="P:DNA repair"/>
    <property type="evidence" value="ECO:0007669"/>
    <property type="project" value="TreeGrafter"/>
</dbReference>
<dbReference type="PROSITE" id="PS51569">
    <property type="entry name" value="DOT1"/>
    <property type="match status" value="1"/>
</dbReference>
<protein>
    <recommendedName>
        <fullName evidence="3 11">Histone-lysine N-methyltransferase, H3 lysine-79 specific</fullName>
        <ecNumber evidence="2 11">2.1.1.360</ecNumber>
    </recommendedName>
    <alternativeName>
        <fullName evidence="9 11">Histone H3-K79 methyltransferase</fullName>
    </alternativeName>
</protein>
<evidence type="ECO:0000256" key="10">
    <source>
        <dbReference type="ARBA" id="ARBA00047770"/>
    </source>
</evidence>
<accession>A0A8H7FC83</accession>